<evidence type="ECO:0000313" key="2">
    <source>
        <dbReference type="Proteomes" id="UP000095210"/>
    </source>
</evidence>
<dbReference type="KEGG" id="ahm:TL08_18290"/>
<organism evidence="1 2">
    <name type="scientific">Actinoalloteichus hymeniacidonis</name>
    <dbReference type="NCBI Taxonomy" id="340345"/>
    <lineage>
        <taxon>Bacteria</taxon>
        <taxon>Bacillati</taxon>
        <taxon>Actinomycetota</taxon>
        <taxon>Actinomycetes</taxon>
        <taxon>Pseudonocardiales</taxon>
        <taxon>Pseudonocardiaceae</taxon>
        <taxon>Actinoalloteichus</taxon>
    </lineage>
</organism>
<accession>A0AAC9MYK6</accession>
<dbReference type="Proteomes" id="UP000095210">
    <property type="component" value="Chromosome"/>
</dbReference>
<proteinExistence type="predicted"/>
<dbReference type="EMBL" id="CP014859">
    <property type="protein sequence ID" value="AOS64453.1"/>
    <property type="molecule type" value="Genomic_DNA"/>
</dbReference>
<protein>
    <submittedName>
        <fullName evidence="1">Uncharacterized protein</fullName>
    </submittedName>
</protein>
<dbReference type="AlphaFoldDB" id="A0AAC9MYK6"/>
<reference evidence="2" key="1">
    <citation type="submission" date="2016-03" db="EMBL/GenBank/DDBJ databases">
        <title>Complete genome sequence of the type strain Actinoalloteichus hymeniacidonis DSM 45092.</title>
        <authorList>
            <person name="Schaffert L."/>
            <person name="Albersmeier A."/>
            <person name="Winkler A."/>
            <person name="Kalinowski J."/>
            <person name="Zotchev S."/>
            <person name="Ruckert C."/>
        </authorList>
    </citation>
    <scope>NUCLEOTIDE SEQUENCE [LARGE SCALE GENOMIC DNA]</scope>
    <source>
        <strain evidence="2">HPA177(T) (DSM 45092(T))</strain>
    </source>
</reference>
<evidence type="ECO:0000313" key="1">
    <source>
        <dbReference type="EMBL" id="AOS64453.1"/>
    </source>
</evidence>
<name>A0AAC9MYK6_9PSEU</name>
<gene>
    <name evidence="1" type="ORF">TL08_18290</name>
</gene>
<dbReference type="RefSeq" id="WP_157421163.1">
    <property type="nucleotide sequence ID" value="NZ_CP014859.1"/>
</dbReference>
<keyword evidence="2" id="KW-1185">Reference proteome</keyword>
<sequence length="82" mass="8798">MTALLAGRLPASAPPIRRYAGVFRRLEHRLDPTYGSVAVAVCGAMVKRIGPADVIESCPLCFPLEQSCPISTAHHAVSQRGR</sequence>